<dbReference type="PANTHER" id="PTHR43856:SF1">
    <property type="entry name" value="MITOCHONDRIAL CARDIOLIPIN HYDROLASE"/>
    <property type="match status" value="1"/>
</dbReference>
<evidence type="ECO:0000313" key="8">
    <source>
        <dbReference type="EMBL" id="MFC0240465.1"/>
    </source>
</evidence>
<evidence type="ECO:0000256" key="3">
    <source>
        <dbReference type="ARBA" id="ARBA00012027"/>
    </source>
</evidence>
<dbReference type="EMBL" id="JBHLWM010000003">
    <property type="protein sequence ID" value="MFC0240465.1"/>
    <property type="molecule type" value="Genomic_DNA"/>
</dbReference>
<evidence type="ECO:0000256" key="1">
    <source>
        <dbReference type="ARBA" id="ARBA00000798"/>
    </source>
</evidence>
<evidence type="ECO:0000256" key="6">
    <source>
        <dbReference type="ARBA" id="ARBA00023098"/>
    </source>
</evidence>
<evidence type="ECO:0000256" key="4">
    <source>
        <dbReference type="ARBA" id="ARBA00022801"/>
    </source>
</evidence>
<comment type="catalytic activity">
    <reaction evidence="1">
        <text>a 1,2-diacyl-sn-glycero-3-phosphocholine + H2O = a 1,2-diacyl-sn-glycero-3-phosphate + choline + H(+)</text>
        <dbReference type="Rhea" id="RHEA:14445"/>
        <dbReference type="ChEBI" id="CHEBI:15354"/>
        <dbReference type="ChEBI" id="CHEBI:15377"/>
        <dbReference type="ChEBI" id="CHEBI:15378"/>
        <dbReference type="ChEBI" id="CHEBI:57643"/>
        <dbReference type="ChEBI" id="CHEBI:58608"/>
        <dbReference type="EC" id="3.1.4.4"/>
    </reaction>
</comment>
<keyword evidence="5" id="KW-0442">Lipid degradation</keyword>
<dbReference type="Pfam" id="PF13091">
    <property type="entry name" value="PLDc_2"/>
    <property type="match status" value="1"/>
</dbReference>
<evidence type="ECO:0000256" key="5">
    <source>
        <dbReference type="ARBA" id="ARBA00022963"/>
    </source>
</evidence>
<proteinExistence type="inferred from homology"/>
<dbReference type="Gene3D" id="3.30.870.10">
    <property type="entry name" value="Endonuclease Chain A"/>
    <property type="match status" value="2"/>
</dbReference>
<name>A0ABV6EQU5_9BRAD</name>
<dbReference type="InterPro" id="IPR025202">
    <property type="entry name" value="PLD-like_dom"/>
</dbReference>
<dbReference type="RefSeq" id="WP_378386373.1">
    <property type="nucleotide sequence ID" value="NZ_JBHLWM010000003.1"/>
</dbReference>
<dbReference type="SUPFAM" id="SSF56024">
    <property type="entry name" value="Phospholipase D/nuclease"/>
    <property type="match status" value="2"/>
</dbReference>
<gene>
    <name evidence="8" type="ORF">ACFFJ6_08310</name>
</gene>
<dbReference type="InterPro" id="IPR051406">
    <property type="entry name" value="PLD_domain"/>
</dbReference>
<dbReference type="PANTHER" id="PTHR43856">
    <property type="entry name" value="CARDIOLIPIN HYDROLASE"/>
    <property type="match status" value="1"/>
</dbReference>
<dbReference type="Proteomes" id="UP001589775">
    <property type="component" value="Unassembled WGS sequence"/>
</dbReference>
<protein>
    <recommendedName>
        <fullName evidence="3">phospholipase D</fullName>
        <ecNumber evidence="3">3.1.4.4</ecNumber>
    </recommendedName>
</protein>
<comment type="caution">
    <text evidence="8">The sequence shown here is derived from an EMBL/GenBank/DDBJ whole genome shotgun (WGS) entry which is preliminary data.</text>
</comment>
<keyword evidence="6" id="KW-0443">Lipid metabolism</keyword>
<evidence type="ECO:0000256" key="2">
    <source>
        <dbReference type="ARBA" id="ARBA00008664"/>
    </source>
</evidence>
<keyword evidence="4" id="KW-0378">Hydrolase</keyword>
<comment type="similarity">
    <text evidence="2">Belongs to the phospholipase D family.</text>
</comment>
<sequence>MAKVVTTKGSLTLIAYRGDAKTLLAFNLASKADAKNLAGFTIQCQPQGGDAYYIYNELQFKTPASHAQDPKEPARSSINAPIHKFRWLHVPGVNHQGLTPFLGPYTYTVTPRYFDDGALLPLDPELSASVKVEVNHFAKAGLELGFTRGYTQSQAFVNHFGLRAKIQPAGHELLFDTSEVSGTNACGETFTYADEYQWLGFTAREKIFAILDEVLADKTLTLDVFAYDLNEPDLIQRLLKLAKQGRIRIILDNAALHHSTSDPKPEDEFTELFEKAAGKRELIKRGHFGRYAHDKVFVVSRVGARKTSPVKVMTGSTNFSVTGLYVNSNHVVIYTDAQVAGLYAGVFEEVWATDVKKAAFIASEWSQQTFSTASKTTPATDFTFAPHDEDGAARALDPIVGRIAKEAKLRKRKGSVLFAVMEMANGNSPVYEALKTLHKNTDIFSFGISDNPDGIYLYPLGKTTGVLVTGKPVDTQLPPPFNQVPNIGGVKHQIHHKFVVCGFNGDDPVVFCGSSNLATGGEMNNGDNLLAIRDGDVATVFAIEALALVDHFNFLDSVARNDKSKTAKQKAMAKSAAPQASKAQAAVDAGWFLGTTDAWVKKYFDPKDLHAVDRVLFG</sequence>
<evidence type="ECO:0000259" key="7">
    <source>
        <dbReference type="Pfam" id="PF13091"/>
    </source>
</evidence>
<feature type="domain" description="Phospholipase D-like" evidence="7">
    <location>
        <begin position="221"/>
        <end position="351"/>
    </location>
</feature>
<dbReference type="CDD" id="cd09172">
    <property type="entry name" value="PLDc_Nuc_like_unchar1_1"/>
    <property type="match status" value="1"/>
</dbReference>
<keyword evidence="9" id="KW-1185">Reference proteome</keyword>
<evidence type="ECO:0000313" key="9">
    <source>
        <dbReference type="Proteomes" id="UP001589775"/>
    </source>
</evidence>
<reference evidence="8 9" key="1">
    <citation type="submission" date="2024-09" db="EMBL/GenBank/DDBJ databases">
        <authorList>
            <person name="Sun Q."/>
            <person name="Mori K."/>
        </authorList>
    </citation>
    <scope>NUCLEOTIDE SEQUENCE [LARGE SCALE GENOMIC DNA]</scope>
    <source>
        <strain evidence="8 9">KCTC 23279</strain>
    </source>
</reference>
<dbReference type="EC" id="3.1.4.4" evidence="3"/>
<organism evidence="8 9">
    <name type="scientific">Rhodopseudomonas telluris</name>
    <dbReference type="NCBI Taxonomy" id="644215"/>
    <lineage>
        <taxon>Bacteria</taxon>
        <taxon>Pseudomonadati</taxon>
        <taxon>Pseudomonadota</taxon>
        <taxon>Alphaproteobacteria</taxon>
        <taxon>Hyphomicrobiales</taxon>
        <taxon>Nitrobacteraceae</taxon>
        <taxon>Rhodopseudomonas</taxon>
    </lineage>
</organism>
<accession>A0ABV6EQU5</accession>